<evidence type="ECO:0000313" key="3">
    <source>
        <dbReference type="Proteomes" id="UP000299102"/>
    </source>
</evidence>
<dbReference type="AlphaFoldDB" id="A0A4C1UV24"/>
<reference evidence="2 3" key="1">
    <citation type="journal article" date="2019" name="Commun. Biol.">
        <title>The bagworm genome reveals a unique fibroin gene that provides high tensile strength.</title>
        <authorList>
            <person name="Kono N."/>
            <person name="Nakamura H."/>
            <person name="Ohtoshi R."/>
            <person name="Tomita M."/>
            <person name="Numata K."/>
            <person name="Arakawa K."/>
        </authorList>
    </citation>
    <scope>NUCLEOTIDE SEQUENCE [LARGE SCALE GENOMIC DNA]</scope>
</reference>
<sequence>MFSHASVYTTKRPEKKKDSQEKKKLVKLSPRPLHLAQAKDTPEEKVSHQSTKKITIRPKRQMIDSRELMARGEREEGKRGERRRDDSLFTLGIFDFSFARCVGIF</sequence>
<feature type="compositionally biased region" description="Basic and acidic residues" evidence="1">
    <location>
        <begin position="11"/>
        <end position="23"/>
    </location>
</feature>
<name>A0A4C1UV24_EUMVA</name>
<accession>A0A4C1UV24</accession>
<dbReference type="EMBL" id="BGZK01000225">
    <property type="protein sequence ID" value="GBP29867.1"/>
    <property type="molecule type" value="Genomic_DNA"/>
</dbReference>
<feature type="region of interest" description="Disordered" evidence="1">
    <location>
        <begin position="1"/>
        <end position="52"/>
    </location>
</feature>
<organism evidence="2 3">
    <name type="scientific">Eumeta variegata</name>
    <name type="common">Bagworm moth</name>
    <name type="synonym">Eumeta japonica</name>
    <dbReference type="NCBI Taxonomy" id="151549"/>
    <lineage>
        <taxon>Eukaryota</taxon>
        <taxon>Metazoa</taxon>
        <taxon>Ecdysozoa</taxon>
        <taxon>Arthropoda</taxon>
        <taxon>Hexapoda</taxon>
        <taxon>Insecta</taxon>
        <taxon>Pterygota</taxon>
        <taxon>Neoptera</taxon>
        <taxon>Endopterygota</taxon>
        <taxon>Lepidoptera</taxon>
        <taxon>Glossata</taxon>
        <taxon>Ditrysia</taxon>
        <taxon>Tineoidea</taxon>
        <taxon>Psychidae</taxon>
        <taxon>Oiketicinae</taxon>
        <taxon>Eumeta</taxon>
    </lineage>
</organism>
<evidence type="ECO:0000256" key="1">
    <source>
        <dbReference type="SAM" id="MobiDB-lite"/>
    </source>
</evidence>
<keyword evidence="3" id="KW-1185">Reference proteome</keyword>
<comment type="caution">
    <text evidence="2">The sequence shown here is derived from an EMBL/GenBank/DDBJ whole genome shotgun (WGS) entry which is preliminary data.</text>
</comment>
<evidence type="ECO:0000313" key="2">
    <source>
        <dbReference type="EMBL" id="GBP29867.1"/>
    </source>
</evidence>
<protein>
    <submittedName>
        <fullName evidence="2">Uncharacterized protein</fullName>
    </submittedName>
</protein>
<dbReference type="Proteomes" id="UP000299102">
    <property type="component" value="Unassembled WGS sequence"/>
</dbReference>
<gene>
    <name evidence="2" type="ORF">EVAR_20196_1</name>
</gene>
<proteinExistence type="predicted"/>